<dbReference type="InterPro" id="IPR007593">
    <property type="entry name" value="CD225/Dispanin_fam"/>
</dbReference>
<accession>A0A813N7K3</accession>
<dbReference type="Proteomes" id="UP000663860">
    <property type="component" value="Unassembled WGS sequence"/>
</dbReference>
<dbReference type="Proteomes" id="UP000663881">
    <property type="component" value="Unassembled WGS sequence"/>
</dbReference>
<dbReference type="GO" id="GO:0016020">
    <property type="term" value="C:membrane"/>
    <property type="evidence" value="ECO:0007669"/>
    <property type="project" value="UniProtKB-SubCell"/>
</dbReference>
<dbReference type="Proteomes" id="UP000663868">
    <property type="component" value="Unassembled WGS sequence"/>
</dbReference>
<feature type="transmembrane region" description="Helical" evidence="6">
    <location>
        <begin position="32"/>
        <end position="54"/>
    </location>
</feature>
<evidence type="ECO:0000313" key="8">
    <source>
        <dbReference type="EMBL" id="CAF4363013.1"/>
    </source>
</evidence>
<reference evidence="7" key="1">
    <citation type="submission" date="2021-02" db="EMBL/GenBank/DDBJ databases">
        <authorList>
            <person name="Nowell W R."/>
        </authorList>
    </citation>
    <scope>NUCLEOTIDE SEQUENCE</scope>
</reference>
<keyword evidence="5 6" id="KW-0472">Membrane</keyword>
<evidence type="ECO:0000256" key="2">
    <source>
        <dbReference type="ARBA" id="ARBA00006843"/>
    </source>
</evidence>
<gene>
    <name evidence="7" type="ORF">IZO911_LOCUS3147</name>
    <name evidence="8" type="ORF">KXQ929_LOCUS48925</name>
    <name evidence="9" type="ORF">OKA104_LOCUS50192</name>
</gene>
<feature type="transmembrane region" description="Helical" evidence="6">
    <location>
        <begin position="75"/>
        <end position="97"/>
    </location>
</feature>
<evidence type="ECO:0000256" key="1">
    <source>
        <dbReference type="ARBA" id="ARBA00004370"/>
    </source>
</evidence>
<dbReference type="Pfam" id="PF04505">
    <property type="entry name" value="CD225"/>
    <property type="match status" value="1"/>
</dbReference>
<comment type="caution">
    <text evidence="7">The sequence shown here is derived from an EMBL/GenBank/DDBJ whole genome shotgun (WGS) entry which is preliminary data.</text>
</comment>
<evidence type="ECO:0000256" key="6">
    <source>
        <dbReference type="SAM" id="Phobius"/>
    </source>
</evidence>
<name>A0A813N7K3_9BILA</name>
<evidence type="ECO:0000313" key="7">
    <source>
        <dbReference type="EMBL" id="CAF0734923.1"/>
    </source>
</evidence>
<proteinExistence type="inferred from homology"/>
<evidence type="ECO:0000256" key="3">
    <source>
        <dbReference type="ARBA" id="ARBA00022692"/>
    </source>
</evidence>
<keyword evidence="4 6" id="KW-1133">Transmembrane helix</keyword>
<organism evidence="7 10">
    <name type="scientific">Adineta steineri</name>
    <dbReference type="NCBI Taxonomy" id="433720"/>
    <lineage>
        <taxon>Eukaryota</taxon>
        <taxon>Metazoa</taxon>
        <taxon>Spiralia</taxon>
        <taxon>Gnathifera</taxon>
        <taxon>Rotifera</taxon>
        <taxon>Eurotatoria</taxon>
        <taxon>Bdelloidea</taxon>
        <taxon>Adinetida</taxon>
        <taxon>Adinetidae</taxon>
        <taxon>Adineta</taxon>
    </lineage>
</organism>
<dbReference type="EMBL" id="CAJOBB010019911">
    <property type="protein sequence ID" value="CAF4363013.1"/>
    <property type="molecule type" value="Genomic_DNA"/>
</dbReference>
<evidence type="ECO:0000256" key="5">
    <source>
        <dbReference type="ARBA" id="ARBA00023136"/>
    </source>
</evidence>
<evidence type="ECO:0000256" key="4">
    <source>
        <dbReference type="ARBA" id="ARBA00022989"/>
    </source>
</evidence>
<protein>
    <submittedName>
        <fullName evidence="7">Uncharacterized protein</fullName>
    </submittedName>
</protein>
<keyword evidence="3 6" id="KW-0812">Transmembrane</keyword>
<dbReference type="AlphaFoldDB" id="A0A813N7K3"/>
<evidence type="ECO:0000313" key="9">
    <source>
        <dbReference type="EMBL" id="CAF4377895.1"/>
    </source>
</evidence>
<comment type="similarity">
    <text evidence="2">Belongs to the CD225/Dispanin family.</text>
</comment>
<comment type="subcellular location">
    <subcellularLocation>
        <location evidence="1">Membrane</location>
    </subcellularLocation>
</comment>
<sequence length="103" mass="12087">MDDDELLLDDHNVNKSRLENVNQRSIESVHEWFIWSYLNVLCGGIILGFIAIGCSFRTNKFKQQQNYSKARKWSYITLFVNCITTLSALAYIGYLIFSHYRNI</sequence>
<dbReference type="EMBL" id="CAJNOE010000016">
    <property type="protein sequence ID" value="CAF0734923.1"/>
    <property type="molecule type" value="Genomic_DNA"/>
</dbReference>
<evidence type="ECO:0000313" key="10">
    <source>
        <dbReference type="Proteomes" id="UP000663860"/>
    </source>
</evidence>
<dbReference type="EMBL" id="CAJOAY010024794">
    <property type="protein sequence ID" value="CAF4377895.1"/>
    <property type="molecule type" value="Genomic_DNA"/>
</dbReference>